<organism evidence="1">
    <name type="scientific">hydrothermal vent metagenome</name>
    <dbReference type="NCBI Taxonomy" id="652676"/>
    <lineage>
        <taxon>unclassified sequences</taxon>
        <taxon>metagenomes</taxon>
        <taxon>ecological metagenomes</taxon>
    </lineage>
</organism>
<proteinExistence type="predicted"/>
<name>A0A3B0U0P7_9ZZZZ</name>
<reference evidence="1" key="1">
    <citation type="submission" date="2018-06" db="EMBL/GenBank/DDBJ databases">
        <authorList>
            <person name="Zhirakovskaya E."/>
        </authorList>
    </citation>
    <scope>NUCLEOTIDE SEQUENCE</scope>
</reference>
<evidence type="ECO:0000313" key="1">
    <source>
        <dbReference type="EMBL" id="VAW12956.1"/>
    </source>
</evidence>
<protein>
    <submittedName>
        <fullName evidence="1">Uncharacterized protein</fullName>
    </submittedName>
</protein>
<accession>A0A3B0U0P7</accession>
<gene>
    <name evidence="1" type="ORF">MNBD_BACTEROID03-1788</name>
</gene>
<dbReference type="AlphaFoldDB" id="A0A3B0U0P7"/>
<sequence>MKIFFSIAIFLLSFVMLPELSKIRKSYPKAAESSEITKELHETLTSISEGDNAILVAYKGGVSTLMAKYAKGAKNKKAYFKTGTSLIEKAIVNKPKNIEIRCIRLSVQENSPKIMKYKNSIQEDKRFLLDHYNTTSSKEVKIFVKNYVVQSALFDSDEKQLF</sequence>
<dbReference type="EMBL" id="UOEL01000097">
    <property type="protein sequence ID" value="VAW12956.1"/>
    <property type="molecule type" value="Genomic_DNA"/>
</dbReference>